<dbReference type="Proteomes" id="UP000092154">
    <property type="component" value="Unassembled WGS sequence"/>
</dbReference>
<gene>
    <name evidence="1" type="ORF">K503DRAFT_774069</name>
</gene>
<organism evidence="1 2">
    <name type="scientific">Rhizopogon vinicolor AM-OR11-026</name>
    <dbReference type="NCBI Taxonomy" id="1314800"/>
    <lineage>
        <taxon>Eukaryota</taxon>
        <taxon>Fungi</taxon>
        <taxon>Dikarya</taxon>
        <taxon>Basidiomycota</taxon>
        <taxon>Agaricomycotina</taxon>
        <taxon>Agaricomycetes</taxon>
        <taxon>Agaricomycetidae</taxon>
        <taxon>Boletales</taxon>
        <taxon>Suillineae</taxon>
        <taxon>Rhizopogonaceae</taxon>
        <taxon>Rhizopogon</taxon>
    </lineage>
</organism>
<dbReference type="AlphaFoldDB" id="A0A1B7MQK7"/>
<proteinExistence type="predicted"/>
<reference evidence="1 2" key="1">
    <citation type="submission" date="2016-06" db="EMBL/GenBank/DDBJ databases">
        <title>Comparative genomics of the ectomycorrhizal sister species Rhizopogon vinicolor and Rhizopogon vesiculosus (Basidiomycota: Boletales) reveals a divergence of the mating type B locus.</title>
        <authorList>
            <consortium name="DOE Joint Genome Institute"/>
            <person name="Mujic A.B."/>
            <person name="Kuo A."/>
            <person name="Tritt A."/>
            <person name="Lipzen A."/>
            <person name="Chen C."/>
            <person name="Johnson J."/>
            <person name="Sharma A."/>
            <person name="Barry K."/>
            <person name="Grigoriev I.V."/>
            <person name="Spatafora J.W."/>
        </authorList>
    </citation>
    <scope>NUCLEOTIDE SEQUENCE [LARGE SCALE GENOMIC DNA]</scope>
    <source>
        <strain evidence="1 2">AM-OR11-026</strain>
    </source>
</reference>
<dbReference type="EMBL" id="KV448557">
    <property type="protein sequence ID" value="OAX34880.1"/>
    <property type="molecule type" value="Genomic_DNA"/>
</dbReference>
<evidence type="ECO:0000313" key="1">
    <source>
        <dbReference type="EMBL" id="OAX34880.1"/>
    </source>
</evidence>
<keyword evidence="2" id="KW-1185">Reference proteome</keyword>
<evidence type="ECO:0000313" key="2">
    <source>
        <dbReference type="Proteomes" id="UP000092154"/>
    </source>
</evidence>
<name>A0A1B7MQK7_9AGAM</name>
<sequence length="242" mass="25977">MSSDASSHILHAARLLLGRAPTADAIDGVVEKWEILVVRLLDGLKAKRPEFLPLPEVISVADLLQDIADARRRVAWLEWGGDWLPGTMIEQCLSQLDVAANDSAPPPPPATQTPLHVVTTLPRVTAVPALVSMAAINLGPTEELDNPSDAAIKTAAAPVSPAAFDLKPEEQLDELPKLDATIMPSTLTNRAKRTAPDKASSCERPTKRVCFATPISPFKSIMGGLLKAQLDMHSLPEPRKVC</sequence>
<dbReference type="InParanoid" id="A0A1B7MQK7"/>
<protein>
    <submittedName>
        <fullName evidence="1">Uncharacterized protein</fullName>
    </submittedName>
</protein>
<accession>A0A1B7MQK7</accession>